<keyword evidence="3" id="KW-1185">Reference proteome</keyword>
<proteinExistence type="predicted"/>
<keyword evidence="1" id="KW-1133">Transmembrane helix</keyword>
<dbReference type="RefSeq" id="WP_394826097.1">
    <property type="nucleotide sequence ID" value="NZ_CP089984.1"/>
</dbReference>
<evidence type="ECO:0000256" key="1">
    <source>
        <dbReference type="SAM" id="Phobius"/>
    </source>
</evidence>
<feature type="transmembrane region" description="Helical" evidence="1">
    <location>
        <begin position="534"/>
        <end position="556"/>
    </location>
</feature>
<feature type="transmembrane region" description="Helical" evidence="1">
    <location>
        <begin position="662"/>
        <end position="685"/>
    </location>
</feature>
<feature type="transmembrane region" description="Helical" evidence="1">
    <location>
        <begin position="636"/>
        <end position="655"/>
    </location>
</feature>
<protein>
    <submittedName>
        <fullName evidence="2">Uncharacterized protein</fullName>
    </submittedName>
</protein>
<dbReference type="EMBL" id="CP089984">
    <property type="protein sequence ID" value="WXB16473.1"/>
    <property type="molecule type" value="Genomic_DNA"/>
</dbReference>
<sequence length="1124" mass="124278">MEESTNVDLSVIEEKLRETVQGVVLTDPRLVRRIIKAHRDISGLVFSIPHAHGYALARDALLALVDPAELAASGARVELLPEHVILLPRPQPREVAKKTPLEVLTRLLRGAFHAQVHLCIEERIARGQLTEAAVRERIDRIGQTEFDEIRAILRHDDLLLPPYGDGEAYAEFAALYLELRQFAPSLVPVTFPGLSSLDHVDEVLAADVEVRALAAPPPQLTAPPKMQPPARAPSPFRAKLLLRAADGARARGNVAQAVLRAARAARSEDTELRAKAEAAVRADIESLTDRLHVALRGRTDPHAPPREKRIATLTELAYRATSRRGLRRHPSARLLYDLERAVRESEEELSVVDMVTWALSRGERPLVRPLPATREVRIARQMRVAAEGLWDVEAASSEPKRLARLLRWASARADENVSAALQPKILEVLTAVGLVPTNAPERIAQYKLVEELLDQAVARGFIHLAHLRDALSKNHLKLDDLGSPRELYEGDPLLRADALLAVALDGVYRRGEIYLRFLQKVSSLAFGTRAGRMVTLYAILPFGGAFVLLEGLGHLVAPLLRAFGLGPVQILGPGSFLATAVVLFGLIHSAIVRRVAERALRIVGRVLAIVFFRIPRWFLTLPAVSRFLRSRAVRVAIRRVLAPLSLTALVVYLTPLASAPRWLSIAGSLGIFALASWASGSRAALLVEDLVLDWLGPTWRTLSGQLLPGLFRMIAGLFRFLLDALERAINRVDQMLRLRRDAGRPAVLFKAGAGLVWFFVAYVVRLYTTLLVEPELNPLKHFPVVTVAHKLLLPVSPEMLAALDAALSPLGPFIGGTIAATTVFLVPSVFGFLVWELKENRNLYRASRKENLHAVRVGHHGETMARLMIPGFHSGTLPKLYDRRRRGAQREETEAEAIRRFREGMANVEEALVRFTERELIALVHKPVREVGADPTARWPHGPLEVESVVLGSNRIRIRIACPLLSNDAFEMAFDEQSGFVVAAISDPGFLPRLSPHGPARTLLENALAGFYHFAGVDLVREQIRAALGPTHYDIADEGLVIWPEETGYRSEVIYPLRGAHGGALLMPYVRGVRLAEPPRPIDANRILFRRQSIAWADWVEAWNAAERTAGPLPRLVTGPSILP</sequence>
<keyword evidence="1" id="KW-0472">Membrane</keyword>
<feature type="transmembrane region" description="Helical" evidence="1">
    <location>
        <begin position="813"/>
        <end position="835"/>
    </location>
</feature>
<dbReference type="Proteomes" id="UP001370348">
    <property type="component" value="Chromosome"/>
</dbReference>
<evidence type="ECO:0000313" key="3">
    <source>
        <dbReference type="Proteomes" id="UP001370348"/>
    </source>
</evidence>
<keyword evidence="1" id="KW-0812">Transmembrane</keyword>
<reference evidence="2 3" key="1">
    <citation type="submission" date="2021-12" db="EMBL/GenBank/DDBJ databases">
        <title>Discovery of the Pendulisporaceae a myxobacterial family with distinct sporulation behavior and unique specialized metabolism.</title>
        <authorList>
            <person name="Garcia R."/>
            <person name="Popoff A."/>
            <person name="Bader C.D."/>
            <person name="Loehr J."/>
            <person name="Walesch S."/>
            <person name="Walt C."/>
            <person name="Boldt J."/>
            <person name="Bunk B."/>
            <person name="Haeckl F.J.F.P.J."/>
            <person name="Gunesch A.P."/>
            <person name="Birkelbach J."/>
            <person name="Nuebel U."/>
            <person name="Pietschmann T."/>
            <person name="Bach T."/>
            <person name="Mueller R."/>
        </authorList>
    </citation>
    <scope>NUCLEOTIDE SEQUENCE [LARGE SCALE GENOMIC DNA]</scope>
    <source>
        <strain evidence="2 3">MSr11954</strain>
    </source>
</reference>
<feature type="transmembrane region" description="Helical" evidence="1">
    <location>
        <begin position="568"/>
        <end position="587"/>
    </location>
</feature>
<name>A0ABZ2M010_9BACT</name>
<accession>A0ABZ2M010</accession>
<evidence type="ECO:0000313" key="2">
    <source>
        <dbReference type="EMBL" id="WXB16473.1"/>
    </source>
</evidence>
<organism evidence="2 3">
    <name type="scientific">Pendulispora albinea</name>
    <dbReference type="NCBI Taxonomy" id="2741071"/>
    <lineage>
        <taxon>Bacteria</taxon>
        <taxon>Pseudomonadati</taxon>
        <taxon>Myxococcota</taxon>
        <taxon>Myxococcia</taxon>
        <taxon>Myxococcales</taxon>
        <taxon>Sorangiineae</taxon>
        <taxon>Pendulisporaceae</taxon>
        <taxon>Pendulispora</taxon>
    </lineage>
</organism>
<gene>
    <name evidence="2" type="ORF">LZC94_04150</name>
</gene>
<feature type="transmembrane region" description="Helical" evidence="1">
    <location>
        <begin position="746"/>
        <end position="767"/>
    </location>
</feature>